<name>A7A4J1_BIFAD</name>
<evidence type="ECO:0000313" key="1">
    <source>
        <dbReference type="EMBL" id="EDN83824.1"/>
    </source>
</evidence>
<dbReference type="HOGENOM" id="CLU_3372325_0_0_11"/>
<proteinExistence type="predicted"/>
<organism evidence="1 2">
    <name type="scientific">Bifidobacterium adolescentis L2-32</name>
    <dbReference type="NCBI Taxonomy" id="411481"/>
    <lineage>
        <taxon>Bacteria</taxon>
        <taxon>Bacillati</taxon>
        <taxon>Actinomycetota</taxon>
        <taxon>Actinomycetes</taxon>
        <taxon>Bifidobacteriales</taxon>
        <taxon>Bifidobacteriaceae</taxon>
        <taxon>Bifidobacterium</taxon>
    </lineage>
</organism>
<accession>A7A4J1</accession>
<gene>
    <name evidence="1" type="ORF">BIFADO_00749</name>
</gene>
<evidence type="ECO:0000313" key="2">
    <source>
        <dbReference type="Proteomes" id="UP000003773"/>
    </source>
</evidence>
<reference evidence="1 2" key="2">
    <citation type="submission" date="2007-05" db="EMBL/GenBank/DDBJ databases">
        <title>Draft genome sequence of Bifidobacterium adolescentis (L2-32).</title>
        <authorList>
            <person name="Sudarsanam P."/>
            <person name="Ley R."/>
            <person name="Guruge J."/>
            <person name="Turnbaugh P.J."/>
            <person name="Mahowald M."/>
            <person name="Liep D."/>
            <person name="Gordon J."/>
        </authorList>
    </citation>
    <scope>NUCLEOTIDE SEQUENCE [LARGE SCALE GENOMIC DNA]</scope>
    <source>
        <strain evidence="1 2">L2-32</strain>
    </source>
</reference>
<reference evidence="1 2" key="1">
    <citation type="submission" date="2007-04" db="EMBL/GenBank/DDBJ databases">
        <authorList>
            <person name="Fulton L."/>
            <person name="Clifton S."/>
            <person name="Fulton B."/>
            <person name="Xu J."/>
            <person name="Minx P."/>
            <person name="Pepin K.H."/>
            <person name="Johnson M."/>
            <person name="Thiruvilangam P."/>
            <person name="Bhonagiri V."/>
            <person name="Nash W.E."/>
            <person name="Mardis E.R."/>
            <person name="Wilson R.K."/>
        </authorList>
    </citation>
    <scope>NUCLEOTIDE SEQUENCE [LARGE SCALE GENOMIC DNA]</scope>
    <source>
        <strain evidence="1 2">L2-32</strain>
    </source>
</reference>
<dbReference type="Proteomes" id="UP000003773">
    <property type="component" value="Unassembled WGS sequence"/>
</dbReference>
<dbReference type="EMBL" id="AAXD02000018">
    <property type="protein sequence ID" value="EDN83824.1"/>
    <property type="molecule type" value="Genomic_DNA"/>
</dbReference>
<comment type="caution">
    <text evidence="1">The sequence shown here is derived from an EMBL/GenBank/DDBJ whole genome shotgun (WGS) entry which is preliminary data.</text>
</comment>
<sequence>MYATRLRRPYHESASPDDADGALAVVSCLERNRQ</sequence>
<dbReference type="AlphaFoldDB" id="A7A4J1"/>
<protein>
    <submittedName>
        <fullName evidence="1">Uncharacterized protein</fullName>
    </submittedName>
</protein>